<evidence type="ECO:0000256" key="3">
    <source>
        <dbReference type="SAM" id="MobiDB-lite"/>
    </source>
</evidence>
<dbReference type="GO" id="GO:1903259">
    <property type="term" value="P:exon-exon junction complex disassembly"/>
    <property type="evidence" value="ECO:0007669"/>
    <property type="project" value="InterPro"/>
</dbReference>
<dbReference type="GO" id="GO:0035145">
    <property type="term" value="C:exon-exon junction complex"/>
    <property type="evidence" value="ECO:0007669"/>
    <property type="project" value="TreeGrafter"/>
</dbReference>
<dbReference type="AlphaFoldDB" id="A0A1W4XCU5"/>
<dbReference type="InterPro" id="IPR036348">
    <property type="entry name" value="WIBG_N_sf"/>
</dbReference>
<keyword evidence="5" id="KW-1185">Reference proteome</keyword>
<feature type="compositionally biased region" description="Basic and acidic residues" evidence="3">
    <location>
        <begin position="102"/>
        <end position="144"/>
    </location>
</feature>
<feature type="region of interest" description="Disordered" evidence="3">
    <location>
        <begin position="49"/>
        <end position="159"/>
    </location>
</feature>
<accession>A0A1W4XCU5</accession>
<dbReference type="InParanoid" id="A0A1W4XCU5"/>
<dbReference type="CTD" id="37780"/>
<dbReference type="PANTHER" id="PTHR22959">
    <property type="entry name" value="PYM PROTEIN"/>
    <property type="match status" value="1"/>
</dbReference>
<dbReference type="Pfam" id="PF09282">
    <property type="entry name" value="Mago-bind"/>
    <property type="match status" value="1"/>
</dbReference>
<proteinExistence type="inferred from homology"/>
<dbReference type="PANTHER" id="PTHR22959:SF0">
    <property type="entry name" value="PARTNER OF Y14 AND MAGO"/>
    <property type="match status" value="1"/>
</dbReference>
<comment type="similarity">
    <text evidence="1">Belongs to the pym family.</text>
</comment>
<dbReference type="OrthoDB" id="21625at2759"/>
<dbReference type="STRING" id="224129.A0A1W4XCU5"/>
<gene>
    <name evidence="6" type="primary">LOC108740439</name>
</gene>
<reference evidence="6" key="1">
    <citation type="submission" date="2025-08" db="UniProtKB">
        <authorList>
            <consortium name="RefSeq"/>
        </authorList>
    </citation>
    <scope>IDENTIFICATION</scope>
    <source>
        <tissue evidence="6">Entire body</tissue>
    </source>
</reference>
<evidence type="ECO:0000313" key="6">
    <source>
        <dbReference type="RefSeq" id="XP_018330253.1"/>
    </source>
</evidence>
<dbReference type="SUPFAM" id="SSF101931">
    <property type="entry name" value="Pym (Within the bgcn gene intron protein, WIBG), N-terminal domain"/>
    <property type="match status" value="1"/>
</dbReference>
<dbReference type="KEGG" id="apln:108740439"/>
<dbReference type="SMART" id="SM01273">
    <property type="entry name" value="Mago-bind"/>
    <property type="match status" value="1"/>
</dbReference>
<dbReference type="RefSeq" id="XP_018330253.1">
    <property type="nucleotide sequence ID" value="XM_018474751.1"/>
</dbReference>
<dbReference type="GO" id="GO:0003723">
    <property type="term" value="F:RNA binding"/>
    <property type="evidence" value="ECO:0007669"/>
    <property type="project" value="TreeGrafter"/>
</dbReference>
<evidence type="ECO:0000256" key="1">
    <source>
        <dbReference type="ARBA" id="ARBA00009394"/>
    </source>
</evidence>
<protein>
    <recommendedName>
        <fullName evidence="2">Partner of Y14 and mago</fullName>
    </recommendedName>
</protein>
<dbReference type="Proteomes" id="UP000192223">
    <property type="component" value="Unplaced"/>
</dbReference>
<feature type="domain" description="WIBG Mago-binding" evidence="4">
    <location>
        <begin position="13"/>
        <end position="39"/>
    </location>
</feature>
<dbReference type="InterPro" id="IPR015362">
    <property type="entry name" value="WIBG_mago-bd"/>
</dbReference>
<feature type="compositionally biased region" description="Basic and acidic residues" evidence="3">
    <location>
        <begin position="81"/>
        <end position="90"/>
    </location>
</feature>
<evidence type="ECO:0000256" key="2">
    <source>
        <dbReference type="ARBA" id="ARBA00018898"/>
    </source>
</evidence>
<name>A0A1W4XCU5_AGRPL</name>
<organism evidence="5 6">
    <name type="scientific">Agrilus planipennis</name>
    <name type="common">Emerald ash borer</name>
    <name type="synonym">Agrilus marcopoli</name>
    <dbReference type="NCBI Taxonomy" id="224129"/>
    <lineage>
        <taxon>Eukaryota</taxon>
        <taxon>Metazoa</taxon>
        <taxon>Ecdysozoa</taxon>
        <taxon>Arthropoda</taxon>
        <taxon>Hexapoda</taxon>
        <taxon>Insecta</taxon>
        <taxon>Pterygota</taxon>
        <taxon>Neoptera</taxon>
        <taxon>Endopterygota</taxon>
        <taxon>Coleoptera</taxon>
        <taxon>Polyphaga</taxon>
        <taxon>Elateriformia</taxon>
        <taxon>Buprestoidea</taxon>
        <taxon>Buprestidae</taxon>
        <taxon>Agrilinae</taxon>
        <taxon>Agrilus</taxon>
    </lineage>
</organism>
<dbReference type="GeneID" id="108740439"/>
<evidence type="ECO:0000259" key="4">
    <source>
        <dbReference type="SMART" id="SM01273"/>
    </source>
</evidence>
<dbReference type="FunCoup" id="A0A1W4XCU5">
    <property type="interactions" value="1346"/>
</dbReference>
<dbReference type="GO" id="GO:0005737">
    <property type="term" value="C:cytoplasm"/>
    <property type="evidence" value="ECO:0007669"/>
    <property type="project" value="TreeGrafter"/>
</dbReference>
<feature type="compositionally biased region" description="Polar residues" evidence="3">
    <location>
        <begin position="54"/>
        <end position="65"/>
    </location>
</feature>
<evidence type="ECO:0000313" key="5">
    <source>
        <dbReference type="Proteomes" id="UP000192223"/>
    </source>
</evidence>
<sequence length="207" mass="23712">MDVYAANLVSENGESYIPASQRPDGTWRKARRVKEGYVPQEEVPLYESKGKQIANRNSKPQTITLPTGEVARQAIPGLFIVDEKDKEQKSKSKKKPKSSAKQSKEDIINKLERIKLKEVPKSETSEAKTKQNKQKKVEETKENEVTQNQSVDPGKRLKNLKKRLREVEALEEKLKNGSIAKPDPDQLKKVERKNDILLEIRQLEKQI</sequence>
<dbReference type="InterPro" id="IPR039333">
    <property type="entry name" value="PYM1"/>
</dbReference>